<protein>
    <recommendedName>
        <fullName evidence="14">Zinc metalloprotease</fullName>
    </recommendedName>
</protein>
<keyword evidence="7" id="KW-0677">Repeat</keyword>
<evidence type="ECO:0000256" key="16">
    <source>
        <dbReference type="PIRSR" id="PIRSR006404-2"/>
    </source>
</evidence>
<feature type="transmembrane region" description="Helical" evidence="14">
    <location>
        <begin position="12"/>
        <end position="37"/>
    </location>
</feature>
<evidence type="ECO:0000256" key="2">
    <source>
        <dbReference type="ARBA" id="ARBA00007931"/>
    </source>
</evidence>
<dbReference type="GO" id="GO:0006508">
    <property type="term" value="P:proteolysis"/>
    <property type="evidence" value="ECO:0007669"/>
    <property type="project" value="UniProtKB-KW"/>
</dbReference>
<dbReference type="Pfam" id="PF02163">
    <property type="entry name" value="Peptidase_M50"/>
    <property type="match status" value="2"/>
</dbReference>
<reference evidence="18 19" key="2">
    <citation type="submission" date="2020-03" db="EMBL/GenBank/DDBJ databases">
        <authorList>
            <person name="Ichikawa N."/>
            <person name="Kimura A."/>
            <person name="Kitahashi Y."/>
            <person name="Uohara A."/>
        </authorList>
    </citation>
    <scope>NUCLEOTIDE SEQUENCE [LARGE SCALE GENOMIC DNA]</scope>
    <source>
        <strain evidence="18 19">NBRC 108639</strain>
    </source>
</reference>
<evidence type="ECO:0000256" key="11">
    <source>
        <dbReference type="ARBA" id="ARBA00023049"/>
    </source>
</evidence>
<dbReference type="GO" id="GO:0046872">
    <property type="term" value="F:metal ion binding"/>
    <property type="evidence" value="ECO:0007669"/>
    <property type="project" value="UniProtKB-UniRule"/>
</dbReference>
<keyword evidence="9 14" id="KW-0862">Zinc</keyword>
<comment type="similarity">
    <text evidence="2 14">Belongs to the peptidase M50B family.</text>
</comment>
<sequence>MRQTVPLGRIAGIPVAVHWTVLVIALLLAQGLAGVVLPANAPGRETGAYWLVALAVAGVFLGSVLAHEAAHALVARHYGVRVRRITLWLLGGVAELDSQPPHPRADLLIALAGPAVSAGCAVLFGAAAVEAHRFGSSPLAEASLGWLALVNGMLAVFNLLPGAPLDGGRILRAILWRVRGDRAAAQRTAGRVGFVLGVLVLAIGAAEVLLVADLGGLWLMLIGAFLATAARAEQAGDDLAALLGGTRVDDVMTAPAVCGGEWQSVASFVEAVASRVPHRRFPVVDLDGRPMGTVGLSELARVPARRQPVVRLRDVLVPLARTRIVAADTPLAEVAMSALPPLALVVAQGRVIGVLSPGDVERAVQLALVRVRQAGAAAD</sequence>
<feature type="transmembrane region" description="Helical" evidence="14">
    <location>
        <begin position="188"/>
        <end position="209"/>
    </location>
</feature>
<proteinExistence type="inferred from homology"/>
<keyword evidence="5 14" id="KW-0812">Transmembrane</keyword>
<dbReference type="EMBL" id="BLPF01000002">
    <property type="protein sequence ID" value="GFJ80927.1"/>
    <property type="molecule type" value="Genomic_DNA"/>
</dbReference>
<evidence type="ECO:0000259" key="17">
    <source>
        <dbReference type="Pfam" id="PF02163"/>
    </source>
</evidence>
<dbReference type="RefSeq" id="WP_173059378.1">
    <property type="nucleotide sequence ID" value="NZ_BLPF01000002.1"/>
</dbReference>
<keyword evidence="19" id="KW-1185">Reference proteome</keyword>
<keyword evidence="8 14" id="KW-0378">Hydrolase</keyword>
<evidence type="ECO:0000313" key="18">
    <source>
        <dbReference type="EMBL" id="GFJ80927.1"/>
    </source>
</evidence>
<comment type="cofactor">
    <cofactor evidence="14 16">
        <name>Zn(2+)</name>
        <dbReference type="ChEBI" id="CHEBI:29105"/>
    </cofactor>
    <text evidence="14 16">Binds 1 zinc ion per subunit.</text>
</comment>
<dbReference type="CDD" id="cd06164">
    <property type="entry name" value="S2P-M50_SpoIVFB_CBS"/>
    <property type="match status" value="1"/>
</dbReference>
<dbReference type="SUPFAM" id="SSF54631">
    <property type="entry name" value="CBS-domain pair"/>
    <property type="match status" value="1"/>
</dbReference>
<evidence type="ECO:0000313" key="19">
    <source>
        <dbReference type="Proteomes" id="UP000482800"/>
    </source>
</evidence>
<name>A0A6V8KGV0_9ACTN</name>
<keyword evidence="13 14" id="KW-0472">Membrane</keyword>
<reference evidence="18 19" key="1">
    <citation type="submission" date="2020-03" db="EMBL/GenBank/DDBJ databases">
        <title>Whole genome shotgun sequence of Phytohabitans houttuyneae NBRC 108639.</title>
        <authorList>
            <person name="Komaki H."/>
            <person name="Tamura T."/>
        </authorList>
    </citation>
    <scope>NUCLEOTIDE SEQUENCE [LARGE SCALE GENOMIC DNA]</scope>
    <source>
        <strain evidence="18 19">NBRC 108639</strain>
    </source>
</reference>
<evidence type="ECO:0000256" key="5">
    <source>
        <dbReference type="ARBA" id="ARBA00022692"/>
    </source>
</evidence>
<evidence type="ECO:0000256" key="1">
    <source>
        <dbReference type="ARBA" id="ARBA00004651"/>
    </source>
</evidence>
<dbReference type="Proteomes" id="UP000482800">
    <property type="component" value="Unassembled WGS sequence"/>
</dbReference>
<feature type="domain" description="Peptidase M50" evidence="17">
    <location>
        <begin position="57"/>
        <end position="128"/>
    </location>
</feature>
<evidence type="ECO:0000256" key="13">
    <source>
        <dbReference type="ARBA" id="ARBA00023136"/>
    </source>
</evidence>
<evidence type="ECO:0000256" key="8">
    <source>
        <dbReference type="ARBA" id="ARBA00022801"/>
    </source>
</evidence>
<keyword evidence="11 14" id="KW-0482">Metalloprotease</keyword>
<feature type="binding site" evidence="16">
    <location>
        <position position="166"/>
    </location>
    <ligand>
        <name>Zn(2+)</name>
        <dbReference type="ChEBI" id="CHEBI:29105"/>
        <note>catalytic</note>
    </ligand>
</feature>
<evidence type="ECO:0000256" key="3">
    <source>
        <dbReference type="ARBA" id="ARBA00022475"/>
    </source>
</evidence>
<accession>A0A6V8KGV0</accession>
<feature type="binding site" evidence="16">
    <location>
        <position position="71"/>
    </location>
    <ligand>
        <name>Zn(2+)</name>
        <dbReference type="ChEBI" id="CHEBI:29105"/>
        <note>catalytic</note>
    </ligand>
</feature>
<evidence type="ECO:0000256" key="4">
    <source>
        <dbReference type="ARBA" id="ARBA00022670"/>
    </source>
</evidence>
<dbReference type="PANTHER" id="PTHR39188">
    <property type="entry name" value="MEMBRANE-ASSOCIATED ZINC METALLOPROTEASE M50B"/>
    <property type="match status" value="1"/>
</dbReference>
<dbReference type="PANTHER" id="PTHR39188:SF3">
    <property type="entry name" value="STAGE IV SPORULATION PROTEIN FB"/>
    <property type="match status" value="1"/>
</dbReference>
<feature type="binding site" evidence="16">
    <location>
        <position position="67"/>
    </location>
    <ligand>
        <name>Zn(2+)</name>
        <dbReference type="ChEBI" id="CHEBI:29105"/>
        <note>catalytic</note>
    </ligand>
</feature>
<evidence type="ECO:0000256" key="12">
    <source>
        <dbReference type="ARBA" id="ARBA00023122"/>
    </source>
</evidence>
<keyword evidence="6 14" id="KW-0479">Metal-binding</keyword>
<feature type="transmembrane region" description="Helical" evidence="14">
    <location>
        <begin position="49"/>
        <end position="74"/>
    </location>
</feature>
<dbReference type="AlphaFoldDB" id="A0A6V8KGV0"/>
<keyword evidence="12" id="KW-0129">CBS domain</keyword>
<organism evidence="18 19">
    <name type="scientific">Phytohabitans houttuyneae</name>
    <dbReference type="NCBI Taxonomy" id="1076126"/>
    <lineage>
        <taxon>Bacteria</taxon>
        <taxon>Bacillati</taxon>
        <taxon>Actinomycetota</taxon>
        <taxon>Actinomycetes</taxon>
        <taxon>Micromonosporales</taxon>
        <taxon>Micromonosporaceae</taxon>
    </lineage>
</organism>
<dbReference type="PIRSF" id="PIRSF006404">
    <property type="entry name" value="UCP006404_Pept_M50_CBS"/>
    <property type="match status" value="1"/>
</dbReference>
<evidence type="ECO:0000256" key="14">
    <source>
        <dbReference type="PIRNR" id="PIRNR006404"/>
    </source>
</evidence>
<evidence type="ECO:0000256" key="10">
    <source>
        <dbReference type="ARBA" id="ARBA00022989"/>
    </source>
</evidence>
<dbReference type="InterPro" id="IPR008915">
    <property type="entry name" value="Peptidase_M50"/>
</dbReference>
<feature type="active site" evidence="15">
    <location>
        <position position="68"/>
    </location>
</feature>
<dbReference type="InterPro" id="IPR046342">
    <property type="entry name" value="CBS_dom_sf"/>
</dbReference>
<dbReference type="InterPro" id="IPR016483">
    <property type="entry name" value="UCP006404_Pept_M50_CBS"/>
</dbReference>
<keyword evidence="10 14" id="KW-1133">Transmembrane helix</keyword>
<keyword evidence="4 14" id="KW-0645">Protease</keyword>
<evidence type="ECO:0000256" key="9">
    <source>
        <dbReference type="ARBA" id="ARBA00022833"/>
    </source>
</evidence>
<comment type="caution">
    <text evidence="18">The sequence shown here is derived from an EMBL/GenBank/DDBJ whole genome shotgun (WGS) entry which is preliminary data.</text>
</comment>
<feature type="domain" description="Peptidase M50" evidence="17">
    <location>
        <begin position="141"/>
        <end position="199"/>
    </location>
</feature>
<dbReference type="GO" id="GO:0008237">
    <property type="term" value="F:metallopeptidase activity"/>
    <property type="evidence" value="ECO:0007669"/>
    <property type="project" value="UniProtKB-UniRule"/>
</dbReference>
<evidence type="ECO:0000256" key="7">
    <source>
        <dbReference type="ARBA" id="ARBA00022737"/>
    </source>
</evidence>
<evidence type="ECO:0000256" key="6">
    <source>
        <dbReference type="ARBA" id="ARBA00022723"/>
    </source>
</evidence>
<feature type="transmembrane region" description="Helical" evidence="14">
    <location>
        <begin position="107"/>
        <end position="129"/>
    </location>
</feature>
<dbReference type="Gene3D" id="3.10.580.10">
    <property type="entry name" value="CBS-domain"/>
    <property type="match status" value="1"/>
</dbReference>
<feature type="transmembrane region" description="Helical" evidence="14">
    <location>
        <begin position="144"/>
        <end position="167"/>
    </location>
</feature>
<evidence type="ECO:0000256" key="15">
    <source>
        <dbReference type="PIRSR" id="PIRSR006404-1"/>
    </source>
</evidence>
<comment type="subcellular location">
    <subcellularLocation>
        <location evidence="1 14">Cell membrane</location>
        <topology evidence="1 14">Multi-pass membrane protein</topology>
    </subcellularLocation>
</comment>
<dbReference type="GO" id="GO:0005886">
    <property type="term" value="C:plasma membrane"/>
    <property type="evidence" value="ECO:0007669"/>
    <property type="project" value="UniProtKB-SubCell"/>
</dbReference>
<gene>
    <name evidence="18" type="primary">rip3</name>
    <name evidence="18" type="ORF">Phou_051070</name>
</gene>
<keyword evidence="3 14" id="KW-1003">Cell membrane</keyword>